<keyword evidence="1" id="KW-0206">Cytoskeleton</keyword>
<evidence type="ECO:0000256" key="1">
    <source>
        <dbReference type="RuleBase" id="RU003425"/>
    </source>
</evidence>
<dbReference type="InterPro" id="IPR013783">
    <property type="entry name" value="Ig-like_fold"/>
</dbReference>
<dbReference type="InterPro" id="IPR008962">
    <property type="entry name" value="PapD-like_sf"/>
</dbReference>
<dbReference type="AlphaFoldDB" id="A0ABD6EBA8"/>
<dbReference type="PANTHER" id="PTHR21513">
    <property type="entry name" value="MAJOR SPERM PROTEIN"/>
    <property type="match status" value="1"/>
</dbReference>
<dbReference type="InterPro" id="IPR000535">
    <property type="entry name" value="MSP_dom"/>
</dbReference>
<organism evidence="4 5">
    <name type="scientific">Gnathostoma spinigerum</name>
    <dbReference type="NCBI Taxonomy" id="75299"/>
    <lineage>
        <taxon>Eukaryota</taxon>
        <taxon>Metazoa</taxon>
        <taxon>Ecdysozoa</taxon>
        <taxon>Nematoda</taxon>
        <taxon>Chromadorea</taxon>
        <taxon>Rhabditida</taxon>
        <taxon>Spirurina</taxon>
        <taxon>Gnathostomatomorpha</taxon>
        <taxon>Gnathostomatoidea</taxon>
        <taxon>Gnathostomatidae</taxon>
        <taxon>Gnathostoma</taxon>
    </lineage>
</organism>
<keyword evidence="5" id="KW-1185">Reference proteome</keyword>
<keyword evidence="1" id="KW-0963">Cytoplasm</keyword>
<gene>
    <name evidence="4" type="ORF">AB6A40_003635</name>
</gene>
<feature type="domain" description="MSP" evidence="3">
    <location>
        <begin position="17"/>
        <end position="134"/>
    </location>
</feature>
<dbReference type="SUPFAM" id="SSF49354">
    <property type="entry name" value="PapD-like"/>
    <property type="match status" value="1"/>
</dbReference>
<dbReference type="PROSITE" id="PS50202">
    <property type="entry name" value="MSP"/>
    <property type="match status" value="1"/>
</dbReference>
<protein>
    <recommendedName>
        <fullName evidence="1">Major sperm protein</fullName>
    </recommendedName>
</protein>
<accession>A0ABD6EBA8</accession>
<feature type="region of interest" description="Disordered" evidence="2">
    <location>
        <begin position="133"/>
        <end position="170"/>
    </location>
</feature>
<dbReference type="Proteomes" id="UP001608902">
    <property type="component" value="Unassembled WGS sequence"/>
</dbReference>
<feature type="compositionally biased region" description="Basic and acidic residues" evidence="2">
    <location>
        <begin position="152"/>
        <end position="170"/>
    </location>
</feature>
<reference evidence="4 5" key="1">
    <citation type="submission" date="2024-08" db="EMBL/GenBank/DDBJ databases">
        <title>Gnathostoma spinigerum genome.</title>
        <authorList>
            <person name="Gonzalez-Bertolin B."/>
            <person name="Monzon S."/>
            <person name="Zaballos A."/>
            <person name="Jimenez P."/>
            <person name="Dekumyoy P."/>
            <person name="Varona S."/>
            <person name="Cuesta I."/>
            <person name="Sumanam S."/>
            <person name="Adisakwattana P."/>
            <person name="Gasser R.B."/>
            <person name="Hernandez-Gonzalez A."/>
            <person name="Young N.D."/>
            <person name="Perteguer M.J."/>
        </authorList>
    </citation>
    <scope>NUCLEOTIDE SEQUENCE [LARGE SCALE GENOMIC DNA]</scope>
    <source>
        <strain evidence="4">AL3</strain>
        <tissue evidence="4">Liver</tissue>
    </source>
</reference>
<dbReference type="Gene3D" id="2.60.40.10">
    <property type="entry name" value="Immunoglobulins"/>
    <property type="match status" value="1"/>
</dbReference>
<name>A0ABD6EBA8_9BILA</name>
<evidence type="ECO:0000259" key="3">
    <source>
        <dbReference type="PROSITE" id="PS50202"/>
    </source>
</evidence>
<dbReference type="PANTHER" id="PTHR21513:SF19">
    <property type="entry name" value="MAJOR SPERM PROTEIN"/>
    <property type="match status" value="1"/>
</dbReference>
<dbReference type="Pfam" id="PF00635">
    <property type="entry name" value="Motile_Sperm"/>
    <property type="match status" value="1"/>
</dbReference>
<evidence type="ECO:0000313" key="5">
    <source>
        <dbReference type="Proteomes" id="UP001608902"/>
    </source>
</evidence>
<dbReference type="EMBL" id="JBGFUD010001925">
    <property type="protein sequence ID" value="MFH4976926.1"/>
    <property type="molecule type" value="Genomic_DNA"/>
</dbReference>
<sequence length="170" mass="19648">MTDANTGDHRPDEQPFMMSLEPAKEVVFRGDDLDVRPRTEHVTLTNTTKCRQAFKVKCSSNEIFRVKPAIGFIRPGKTRNIQLTFFSVFVPCDNVHFFSFYHLPADETDIKPRKLFYMYKAAGVKRIPIRFEKENGKPFTTDNGKTGHKKTKKDDKSNKEEKAENESPMK</sequence>
<comment type="function">
    <text evidence="1">Central component in molecular interactions underlying sperm crawling. Forms an extensive filament system that extends from sperm villipoda, along the leading edge of the pseudopod.</text>
</comment>
<proteinExistence type="predicted"/>
<evidence type="ECO:0000313" key="4">
    <source>
        <dbReference type="EMBL" id="MFH4976926.1"/>
    </source>
</evidence>
<comment type="caution">
    <text evidence="4">The sequence shown here is derived from an EMBL/GenBank/DDBJ whole genome shotgun (WGS) entry which is preliminary data.</text>
</comment>
<evidence type="ECO:0000256" key="2">
    <source>
        <dbReference type="SAM" id="MobiDB-lite"/>
    </source>
</evidence>